<evidence type="ECO:0000256" key="1">
    <source>
        <dbReference type="ARBA" id="ARBA00009350"/>
    </source>
</evidence>
<proteinExistence type="inferred from homology"/>
<dbReference type="EMBL" id="LSDT01000014">
    <property type="protein sequence ID" value="KXB92330.1"/>
    <property type="molecule type" value="Genomic_DNA"/>
</dbReference>
<comment type="caution">
    <text evidence="2">The sequence shown here is derived from an EMBL/GenBank/DDBJ whole genome shotgun (WGS) entry which is preliminary data.</text>
</comment>
<sequence>MTYDNNIFYNKTSSGKEECVMSRPQHGRRICSLPKAKEFFPLKSTTENPGYITLGIDEYEVIRLIDLEGLTHEECAHQIQVSRTTVTAIYKKARYKLARTLVENQKLRIAGGTIKLCANAQTCTYPYCAIKKR</sequence>
<accession>A0A134CJF1</accession>
<organism evidence="2 3">
    <name type="scientific">Megasphaera hutchinsoni</name>
    <dbReference type="NCBI Taxonomy" id="1588748"/>
    <lineage>
        <taxon>Bacteria</taxon>
        <taxon>Bacillati</taxon>
        <taxon>Bacillota</taxon>
        <taxon>Negativicutes</taxon>
        <taxon>Veillonellales</taxon>
        <taxon>Veillonellaceae</taxon>
        <taxon>Megasphaera</taxon>
    </lineage>
</organism>
<reference evidence="3" key="1">
    <citation type="submission" date="2016-01" db="EMBL/GenBank/DDBJ databases">
        <authorList>
            <person name="Mitreva M."/>
            <person name="Pepin K.H."/>
            <person name="Mihindukulasuriya K.A."/>
            <person name="Fulton R."/>
            <person name="Fronick C."/>
            <person name="O'Laughlin M."/>
            <person name="Miner T."/>
            <person name="Herter B."/>
            <person name="Rosa B.A."/>
            <person name="Cordes M."/>
            <person name="Tomlinson C."/>
            <person name="Wollam A."/>
            <person name="Palsikar V.B."/>
            <person name="Mardis E.R."/>
            <person name="Wilson R.K."/>
        </authorList>
    </citation>
    <scope>NUCLEOTIDE SEQUENCE [LARGE SCALE GENOMIC DNA]</scope>
    <source>
        <strain evidence="3">KA00182</strain>
    </source>
</reference>
<name>A0A134CJF1_9FIRM</name>
<protein>
    <submittedName>
        <fullName evidence="2">Uncharacterized protein</fullName>
    </submittedName>
</protein>
<keyword evidence="3" id="KW-1185">Reference proteome</keyword>
<dbReference type="Pfam" id="PF02001">
    <property type="entry name" value="DUF134"/>
    <property type="match status" value="1"/>
</dbReference>
<dbReference type="PANTHER" id="PTHR37478">
    <property type="match status" value="1"/>
</dbReference>
<dbReference type="InterPro" id="IPR036388">
    <property type="entry name" value="WH-like_DNA-bd_sf"/>
</dbReference>
<dbReference type="Gene3D" id="1.10.10.10">
    <property type="entry name" value="Winged helix-like DNA-binding domain superfamily/Winged helix DNA-binding domain"/>
    <property type="match status" value="1"/>
</dbReference>
<dbReference type="AlphaFoldDB" id="A0A134CJF1"/>
<dbReference type="InterPro" id="IPR013324">
    <property type="entry name" value="RNA_pol_sigma_r3/r4-like"/>
</dbReference>
<evidence type="ECO:0000313" key="3">
    <source>
        <dbReference type="Proteomes" id="UP000070160"/>
    </source>
</evidence>
<dbReference type="PATRIC" id="fig|1588748.3.peg.432"/>
<dbReference type="InterPro" id="IPR002852">
    <property type="entry name" value="UPF0251"/>
</dbReference>
<comment type="similarity">
    <text evidence="1">Belongs to the UPF0251 family.</text>
</comment>
<evidence type="ECO:0000313" key="2">
    <source>
        <dbReference type="EMBL" id="KXB92330.1"/>
    </source>
</evidence>
<gene>
    <name evidence="2" type="ORF">HMPREF3182_00447</name>
</gene>
<dbReference type="PANTHER" id="PTHR37478:SF2">
    <property type="entry name" value="UPF0251 PROTEIN TK0562"/>
    <property type="match status" value="1"/>
</dbReference>
<dbReference type="Proteomes" id="UP000070160">
    <property type="component" value="Unassembled WGS sequence"/>
</dbReference>
<dbReference type="SUPFAM" id="SSF88659">
    <property type="entry name" value="Sigma3 and sigma4 domains of RNA polymerase sigma factors"/>
    <property type="match status" value="1"/>
</dbReference>
<dbReference type="STRING" id="1588748.HMPREF3182_00447"/>